<evidence type="ECO:0000313" key="8">
    <source>
        <dbReference type="Proteomes" id="UP000515808"/>
    </source>
</evidence>
<dbReference type="PROSITE" id="PS51352">
    <property type="entry name" value="THIOREDOXIN_2"/>
    <property type="match status" value="1"/>
</dbReference>
<organism evidence="7 8">
    <name type="scientific">Polaribacter pectinis</name>
    <dbReference type="NCBI Taxonomy" id="2738844"/>
    <lineage>
        <taxon>Bacteria</taxon>
        <taxon>Pseudomonadati</taxon>
        <taxon>Bacteroidota</taxon>
        <taxon>Flavobacteriia</taxon>
        <taxon>Flavobacteriales</taxon>
        <taxon>Flavobacteriaceae</taxon>
    </lineage>
</organism>
<dbReference type="Proteomes" id="UP000515808">
    <property type="component" value="Chromosome"/>
</dbReference>
<dbReference type="KEGG" id="ppec:H9W90_12220"/>
<keyword evidence="8" id="KW-1185">Reference proteome</keyword>
<keyword evidence="4" id="KW-0676">Redox-active center</keyword>
<dbReference type="Pfam" id="PF08534">
    <property type="entry name" value="Redoxin"/>
    <property type="match status" value="1"/>
</dbReference>
<evidence type="ECO:0000256" key="2">
    <source>
        <dbReference type="ARBA" id="ARBA00022748"/>
    </source>
</evidence>
<protein>
    <submittedName>
        <fullName evidence="7">TlpA family protein disulfide reductase</fullName>
    </submittedName>
</protein>
<dbReference type="EMBL" id="CP060695">
    <property type="protein sequence ID" value="QNM84951.1"/>
    <property type="molecule type" value="Genomic_DNA"/>
</dbReference>
<name>A0A7G9L8K2_9FLAO</name>
<gene>
    <name evidence="7" type="ORF">H9W90_12220</name>
</gene>
<dbReference type="InterPro" id="IPR050553">
    <property type="entry name" value="Thioredoxin_ResA/DsbE_sf"/>
</dbReference>
<dbReference type="PANTHER" id="PTHR42852">
    <property type="entry name" value="THIOL:DISULFIDE INTERCHANGE PROTEIN DSBE"/>
    <property type="match status" value="1"/>
</dbReference>
<comment type="subcellular location">
    <subcellularLocation>
        <location evidence="1">Cell envelope</location>
    </subcellularLocation>
</comment>
<dbReference type="PANTHER" id="PTHR42852:SF6">
    <property type="entry name" value="THIOL:DISULFIDE INTERCHANGE PROTEIN DSBE"/>
    <property type="match status" value="1"/>
</dbReference>
<evidence type="ECO:0000259" key="6">
    <source>
        <dbReference type="PROSITE" id="PS51352"/>
    </source>
</evidence>
<proteinExistence type="predicted"/>
<feature type="signal peptide" evidence="5">
    <location>
        <begin position="1"/>
        <end position="17"/>
    </location>
</feature>
<sequence length="454" mass="52882">MKKILAFIFLVTSFVQAQHTLKGTMTPALESDWIILYKIEGARQKFIKNSKIKIDSVTVDGTKRTVGHFSFEFPENTKVGSYRVTYRTEEAGFVDFIFNKEDVSFAFHPDYPEQSVVFSKSEENIIYREYLSDISVAQQKLDSLQITALKNPDVDLKAAYVSGLQKINSIQQEYLKATENKYVNPFIKATLRANAKELQTTPKMYMSNMINTFFNNMDFSDKTLLNSSFLVDRITDYVFYINYSENKETQQKLYKNSIQTVLNKITDLPFKKDVIEFLIAQFENSKNLELLDYLFESHYKKLPEGLQNKNFINEKMALFATEIGRTAPDFSWIENGKNLTLSKLDEAKNYVLVFWSTDCSHCLKEIPQLYTFLQDKKDIKVVAFSLERNDFGWNNMKTTLPNWHHVLGLNKWENKIARTYNIMATPTYFVLDANKKIIAKPEELKDVKEYLDKL</sequence>
<evidence type="ECO:0000256" key="3">
    <source>
        <dbReference type="ARBA" id="ARBA00023157"/>
    </source>
</evidence>
<dbReference type="InterPro" id="IPR013740">
    <property type="entry name" value="Redoxin"/>
</dbReference>
<dbReference type="GO" id="GO:0030313">
    <property type="term" value="C:cell envelope"/>
    <property type="evidence" value="ECO:0007669"/>
    <property type="project" value="UniProtKB-SubCell"/>
</dbReference>
<dbReference type="SUPFAM" id="SSF52833">
    <property type="entry name" value="Thioredoxin-like"/>
    <property type="match status" value="1"/>
</dbReference>
<feature type="chain" id="PRO_5028798188" evidence="5">
    <location>
        <begin position="18"/>
        <end position="454"/>
    </location>
</feature>
<evidence type="ECO:0000256" key="4">
    <source>
        <dbReference type="ARBA" id="ARBA00023284"/>
    </source>
</evidence>
<keyword evidence="3" id="KW-1015">Disulfide bond</keyword>
<dbReference type="RefSeq" id="WP_187481871.1">
    <property type="nucleotide sequence ID" value="NZ_CP060695.1"/>
</dbReference>
<keyword evidence="5" id="KW-0732">Signal</keyword>
<reference evidence="7 8" key="1">
    <citation type="submission" date="2020-08" db="EMBL/GenBank/DDBJ databases">
        <title>Polaribacter sp. L12M9 isolated from gut of the Korean scallop.</title>
        <authorList>
            <person name="Jeong Y.S."/>
        </authorList>
    </citation>
    <scope>NUCLEOTIDE SEQUENCE [LARGE SCALE GENOMIC DNA]</scope>
    <source>
        <strain evidence="7 8">L12M9</strain>
    </source>
</reference>
<evidence type="ECO:0000256" key="1">
    <source>
        <dbReference type="ARBA" id="ARBA00004196"/>
    </source>
</evidence>
<evidence type="ECO:0000313" key="7">
    <source>
        <dbReference type="EMBL" id="QNM84951.1"/>
    </source>
</evidence>
<dbReference type="CDD" id="cd02966">
    <property type="entry name" value="TlpA_like_family"/>
    <property type="match status" value="1"/>
</dbReference>
<dbReference type="GO" id="GO:0017004">
    <property type="term" value="P:cytochrome complex assembly"/>
    <property type="evidence" value="ECO:0007669"/>
    <property type="project" value="UniProtKB-KW"/>
</dbReference>
<dbReference type="InterPro" id="IPR036249">
    <property type="entry name" value="Thioredoxin-like_sf"/>
</dbReference>
<keyword evidence="2" id="KW-0201">Cytochrome c-type biogenesis</keyword>
<dbReference type="InterPro" id="IPR013766">
    <property type="entry name" value="Thioredoxin_domain"/>
</dbReference>
<feature type="domain" description="Thioredoxin" evidence="6">
    <location>
        <begin position="321"/>
        <end position="454"/>
    </location>
</feature>
<dbReference type="AlphaFoldDB" id="A0A7G9L8K2"/>
<evidence type="ECO:0000256" key="5">
    <source>
        <dbReference type="SAM" id="SignalP"/>
    </source>
</evidence>
<accession>A0A7G9L8K2</accession>
<dbReference type="Gene3D" id="3.40.30.10">
    <property type="entry name" value="Glutaredoxin"/>
    <property type="match status" value="1"/>
</dbReference>